<evidence type="ECO:0000259" key="5">
    <source>
        <dbReference type="Pfam" id="PF14905"/>
    </source>
</evidence>
<comment type="subcellular location">
    <subcellularLocation>
        <location evidence="1">Cell outer membrane</location>
    </subcellularLocation>
</comment>
<keyword evidence="2" id="KW-0472">Membrane</keyword>
<protein>
    <submittedName>
        <fullName evidence="6">TonB-dependent receptor</fullName>
    </submittedName>
</protein>
<gene>
    <name evidence="6" type="ORF">HQ865_03665</name>
</gene>
<dbReference type="Pfam" id="PF13620">
    <property type="entry name" value="CarboxypepD_reg"/>
    <property type="match status" value="1"/>
</dbReference>
<dbReference type="InterPro" id="IPR037066">
    <property type="entry name" value="Plug_dom_sf"/>
</dbReference>
<dbReference type="SUPFAM" id="SSF56935">
    <property type="entry name" value="Porins"/>
    <property type="match status" value="1"/>
</dbReference>
<keyword evidence="7" id="KW-1185">Reference proteome</keyword>
<evidence type="ECO:0000256" key="4">
    <source>
        <dbReference type="SAM" id="SignalP"/>
    </source>
</evidence>
<dbReference type="GO" id="GO:0009279">
    <property type="term" value="C:cell outer membrane"/>
    <property type="evidence" value="ECO:0007669"/>
    <property type="project" value="UniProtKB-SubCell"/>
</dbReference>
<dbReference type="RefSeq" id="WP_173413585.1">
    <property type="nucleotide sequence ID" value="NZ_CP054139.1"/>
</dbReference>
<dbReference type="Gene3D" id="2.40.170.20">
    <property type="entry name" value="TonB-dependent receptor, beta-barrel domain"/>
    <property type="match status" value="1"/>
</dbReference>
<feature type="signal peptide" evidence="4">
    <location>
        <begin position="1"/>
        <end position="22"/>
    </location>
</feature>
<keyword evidence="4" id="KW-0732">Signal</keyword>
<sequence>MKLKLTAMIAAWIIIASTCAFAQTGFKISGKVTGNDGKPLDGATIYLSRATDSVLVKTALAEPDGSYILAGLKAGNYKLAVNMIGFARYKTAVISLDKDMVLPAIALQQKGTALKEVSVSASRPLVEHKIDRTVVNVDADISNAGSTVMEMLEKAPGVVVDQNGGISLNGKGVRIFIDDKPTYLSGADLENYLRSLSSSTIDQLELMTNPPAKYDAAGNGGVINIRSKRSKVVGFNGSVNLSYSLGRYGRTNNSGNFNYRKDKLNITGNVSYNTNDNFTNLNINRMFTNSAGNINSIFIQNDFIRRWAKSYNARLSADYYLSDKTTIGIGITGLVNPQHRPTINTSNFYNPQYKLDSTIVANNNDDGQFDNAGLNLNYRHEYATKGQELTVDVDYLNYYTNNVQSFLNTSFLPNNTVKGSDLLTGNLPAHLDIYSAKTDYTQPLKNGIKLSTGLKTSYTTTDNMAGYFYTLGGVTKPDYGKTNHFLYRENINAAYLNASKDYKRFSLQAGLRLENTVSDGHQLGNAQKPDSSFRRNYTSLFPTVYLQYKLDSAGHHNLTLDYGRRIDRPYYQDLNPFQSPLDKFTYYVGNPFLRPSYTNNFELTYSYKNISLTASYGKTLDDVNETIEIVNGIYYSRPGNLGSTEVKTISVDAPVDLAKWFNLSLNSRVQNIHTISDFYTGRLNTQGTYFFGRMMLQFKPGKDWTIQTTGGYQSQLQSAQFTVARKYRVDAAIAKKLSTSTSVKLALNDIFYTWDNGGIINNLANTLANYHSVGDTRFAQLTFSYRFGKAIQGQRKHNANGADSEQNRVKN</sequence>
<dbReference type="Pfam" id="PF14905">
    <property type="entry name" value="OMP_b-brl_3"/>
    <property type="match status" value="1"/>
</dbReference>
<dbReference type="KEGG" id="mmab:HQ865_03665"/>
<feature type="domain" description="Outer membrane protein beta-barrel" evidence="5">
    <location>
        <begin position="380"/>
        <end position="785"/>
    </location>
</feature>
<dbReference type="SUPFAM" id="SSF49464">
    <property type="entry name" value="Carboxypeptidase regulatory domain-like"/>
    <property type="match status" value="1"/>
</dbReference>
<dbReference type="EMBL" id="CP054139">
    <property type="protein sequence ID" value="QKJ28887.1"/>
    <property type="molecule type" value="Genomic_DNA"/>
</dbReference>
<accession>A0A7D4Q1G2</accession>
<reference evidence="6 7" key="1">
    <citation type="submission" date="2020-05" db="EMBL/GenBank/DDBJ databases">
        <title>Mucilaginibacter mali sp. nov.</title>
        <authorList>
            <person name="Kim H.S."/>
            <person name="Lee K.C."/>
            <person name="Suh M.K."/>
            <person name="Kim J.-S."/>
            <person name="Han K.-I."/>
            <person name="Eom M.K."/>
            <person name="Shin Y.K."/>
            <person name="Lee J.-S."/>
        </authorList>
    </citation>
    <scope>NUCLEOTIDE SEQUENCE [LARGE SCALE GENOMIC DNA]</scope>
    <source>
        <strain evidence="6 7">G2-14</strain>
    </source>
</reference>
<dbReference type="Proteomes" id="UP000505355">
    <property type="component" value="Chromosome"/>
</dbReference>
<evidence type="ECO:0000256" key="3">
    <source>
        <dbReference type="ARBA" id="ARBA00023237"/>
    </source>
</evidence>
<dbReference type="InterPro" id="IPR008969">
    <property type="entry name" value="CarboxyPept-like_regulatory"/>
</dbReference>
<evidence type="ECO:0000256" key="2">
    <source>
        <dbReference type="ARBA" id="ARBA00023136"/>
    </source>
</evidence>
<proteinExistence type="predicted"/>
<dbReference type="Gene3D" id="2.60.40.1120">
    <property type="entry name" value="Carboxypeptidase-like, regulatory domain"/>
    <property type="match status" value="1"/>
</dbReference>
<evidence type="ECO:0000313" key="6">
    <source>
        <dbReference type="EMBL" id="QKJ28887.1"/>
    </source>
</evidence>
<keyword evidence="3" id="KW-0998">Cell outer membrane</keyword>
<evidence type="ECO:0000256" key="1">
    <source>
        <dbReference type="ARBA" id="ARBA00004442"/>
    </source>
</evidence>
<feature type="chain" id="PRO_5028898004" evidence="4">
    <location>
        <begin position="23"/>
        <end position="811"/>
    </location>
</feature>
<keyword evidence="6" id="KW-0675">Receptor</keyword>
<dbReference type="InterPro" id="IPR041700">
    <property type="entry name" value="OMP_b-brl_3"/>
</dbReference>
<name>A0A7D4Q1G2_9SPHI</name>
<dbReference type="InterPro" id="IPR036942">
    <property type="entry name" value="Beta-barrel_TonB_sf"/>
</dbReference>
<dbReference type="Gene3D" id="2.170.130.10">
    <property type="entry name" value="TonB-dependent receptor, plug domain"/>
    <property type="match status" value="1"/>
</dbReference>
<evidence type="ECO:0000313" key="7">
    <source>
        <dbReference type="Proteomes" id="UP000505355"/>
    </source>
</evidence>
<organism evidence="6 7">
    <name type="scientific">Mucilaginibacter mali</name>
    <dbReference type="NCBI Taxonomy" id="2740462"/>
    <lineage>
        <taxon>Bacteria</taxon>
        <taxon>Pseudomonadati</taxon>
        <taxon>Bacteroidota</taxon>
        <taxon>Sphingobacteriia</taxon>
        <taxon>Sphingobacteriales</taxon>
        <taxon>Sphingobacteriaceae</taxon>
        <taxon>Mucilaginibacter</taxon>
    </lineage>
</organism>
<dbReference type="AlphaFoldDB" id="A0A7D4Q1G2"/>